<name>A0A0D3KN63_EMIH1</name>
<dbReference type="Proteomes" id="UP000013827">
    <property type="component" value="Unassembled WGS sequence"/>
</dbReference>
<dbReference type="InterPro" id="IPR032816">
    <property type="entry name" value="VTT_dom"/>
</dbReference>
<feature type="domain" description="VTT" evidence="8">
    <location>
        <begin position="94"/>
        <end position="212"/>
    </location>
</feature>
<evidence type="ECO:0000256" key="1">
    <source>
        <dbReference type="ARBA" id="ARBA00004651"/>
    </source>
</evidence>
<accession>A0A0D3KN63</accession>
<evidence type="ECO:0000256" key="4">
    <source>
        <dbReference type="ARBA" id="ARBA00022989"/>
    </source>
</evidence>
<feature type="region of interest" description="Disordered" evidence="6">
    <location>
        <begin position="1"/>
        <end position="23"/>
    </location>
</feature>
<evidence type="ECO:0000256" key="5">
    <source>
        <dbReference type="ARBA" id="ARBA00023136"/>
    </source>
</evidence>
<organism evidence="9 10">
    <name type="scientific">Emiliania huxleyi (strain CCMP1516)</name>
    <dbReference type="NCBI Taxonomy" id="280463"/>
    <lineage>
        <taxon>Eukaryota</taxon>
        <taxon>Haptista</taxon>
        <taxon>Haptophyta</taxon>
        <taxon>Prymnesiophyceae</taxon>
        <taxon>Isochrysidales</taxon>
        <taxon>Noelaerhabdaceae</taxon>
        <taxon>Emiliania</taxon>
    </lineage>
</organism>
<feature type="transmembrane region" description="Helical" evidence="7">
    <location>
        <begin position="33"/>
        <end position="51"/>
    </location>
</feature>
<feature type="transmembrane region" description="Helical" evidence="7">
    <location>
        <begin position="232"/>
        <end position="251"/>
    </location>
</feature>
<dbReference type="PaxDb" id="2903-EOD37198"/>
<dbReference type="AlphaFoldDB" id="A0A0D3KN63"/>
<dbReference type="InterPro" id="IPR015414">
    <property type="entry name" value="TMEM64"/>
</dbReference>
<dbReference type="eggNOG" id="KOG3140">
    <property type="taxonomic scope" value="Eukaryota"/>
</dbReference>
<feature type="transmembrane region" description="Helical" evidence="7">
    <location>
        <begin position="109"/>
        <end position="130"/>
    </location>
</feature>
<dbReference type="PANTHER" id="PTHR12677">
    <property type="entry name" value="GOLGI APPARATUS MEMBRANE PROTEIN TVP38-RELATED"/>
    <property type="match status" value="1"/>
</dbReference>
<dbReference type="GO" id="GO:0005886">
    <property type="term" value="C:plasma membrane"/>
    <property type="evidence" value="ECO:0007669"/>
    <property type="project" value="UniProtKB-SubCell"/>
</dbReference>
<comment type="subcellular location">
    <subcellularLocation>
        <location evidence="1">Cell membrane</location>
        <topology evidence="1">Multi-pass membrane protein</topology>
    </subcellularLocation>
</comment>
<sequence>MPPSPPPNAAIEVQPSPRLPPLHPRPRRFARPLRLLLVLLALAAAAAVGWLCIQHRAAILARFLTLLQAVQALGPLRGTLLLVCMQVAGFVLLIPTSILSVAAGAAFGLQIGIAAAAAGYLTGSLFPFFLSRRVLSATATRLVRSYPLASGVLAAVDEQPFLLIVLLRLSPALPAPVNCYLLGLTSVPTSTYLVATALGAAPNCVFCVYLGSLMQSIAEVLQGDGAAPPWPLIVLGLAATVGALALISSVARR</sequence>
<dbReference type="Pfam" id="PF09335">
    <property type="entry name" value="VTT_dom"/>
    <property type="match status" value="1"/>
</dbReference>
<keyword evidence="10" id="KW-1185">Reference proteome</keyword>
<dbReference type="OMA" id="CITRVAK"/>
<reference evidence="10" key="1">
    <citation type="journal article" date="2013" name="Nature">
        <title>Pan genome of the phytoplankton Emiliania underpins its global distribution.</title>
        <authorList>
            <person name="Read B.A."/>
            <person name="Kegel J."/>
            <person name="Klute M.J."/>
            <person name="Kuo A."/>
            <person name="Lefebvre S.C."/>
            <person name="Maumus F."/>
            <person name="Mayer C."/>
            <person name="Miller J."/>
            <person name="Monier A."/>
            <person name="Salamov A."/>
            <person name="Young J."/>
            <person name="Aguilar M."/>
            <person name="Claverie J.M."/>
            <person name="Frickenhaus S."/>
            <person name="Gonzalez K."/>
            <person name="Herman E.K."/>
            <person name="Lin Y.C."/>
            <person name="Napier J."/>
            <person name="Ogata H."/>
            <person name="Sarno A.F."/>
            <person name="Shmutz J."/>
            <person name="Schroeder D."/>
            <person name="de Vargas C."/>
            <person name="Verret F."/>
            <person name="von Dassow P."/>
            <person name="Valentin K."/>
            <person name="Van de Peer Y."/>
            <person name="Wheeler G."/>
            <person name="Dacks J.B."/>
            <person name="Delwiche C.F."/>
            <person name="Dyhrman S.T."/>
            <person name="Glockner G."/>
            <person name="John U."/>
            <person name="Richards T."/>
            <person name="Worden A.Z."/>
            <person name="Zhang X."/>
            <person name="Grigoriev I.V."/>
            <person name="Allen A.E."/>
            <person name="Bidle K."/>
            <person name="Borodovsky M."/>
            <person name="Bowler C."/>
            <person name="Brownlee C."/>
            <person name="Cock J.M."/>
            <person name="Elias M."/>
            <person name="Gladyshev V.N."/>
            <person name="Groth M."/>
            <person name="Guda C."/>
            <person name="Hadaegh A."/>
            <person name="Iglesias-Rodriguez M.D."/>
            <person name="Jenkins J."/>
            <person name="Jones B.M."/>
            <person name="Lawson T."/>
            <person name="Leese F."/>
            <person name="Lindquist E."/>
            <person name="Lobanov A."/>
            <person name="Lomsadze A."/>
            <person name="Malik S.B."/>
            <person name="Marsh M.E."/>
            <person name="Mackinder L."/>
            <person name="Mock T."/>
            <person name="Mueller-Roeber B."/>
            <person name="Pagarete A."/>
            <person name="Parker M."/>
            <person name="Probert I."/>
            <person name="Quesneville H."/>
            <person name="Raines C."/>
            <person name="Rensing S.A."/>
            <person name="Riano-Pachon D.M."/>
            <person name="Richier S."/>
            <person name="Rokitta S."/>
            <person name="Shiraiwa Y."/>
            <person name="Soanes D.M."/>
            <person name="van der Giezen M."/>
            <person name="Wahlund T.M."/>
            <person name="Williams B."/>
            <person name="Wilson W."/>
            <person name="Wolfe G."/>
            <person name="Wurch L.L."/>
        </authorList>
    </citation>
    <scope>NUCLEOTIDE SEQUENCE</scope>
</reference>
<keyword evidence="2" id="KW-1003">Cell membrane</keyword>
<keyword evidence="5 7" id="KW-0472">Membrane</keyword>
<evidence type="ECO:0000313" key="9">
    <source>
        <dbReference type="EnsemblProtists" id="EOD37198"/>
    </source>
</evidence>
<dbReference type="HOGENOM" id="CLU_096321_0_0_1"/>
<dbReference type="GeneID" id="17282471"/>
<reference evidence="9" key="2">
    <citation type="submission" date="2024-10" db="UniProtKB">
        <authorList>
            <consortium name="EnsemblProtists"/>
        </authorList>
    </citation>
    <scope>IDENTIFICATION</scope>
</reference>
<dbReference type="PANTHER" id="PTHR12677:SF59">
    <property type="entry name" value="GOLGI APPARATUS MEMBRANE PROTEIN TVP38-RELATED"/>
    <property type="match status" value="1"/>
</dbReference>
<feature type="transmembrane region" description="Helical" evidence="7">
    <location>
        <begin position="192"/>
        <end position="212"/>
    </location>
</feature>
<evidence type="ECO:0000256" key="2">
    <source>
        <dbReference type="ARBA" id="ARBA00022475"/>
    </source>
</evidence>
<keyword evidence="3 7" id="KW-0812">Transmembrane</keyword>
<keyword evidence="4 7" id="KW-1133">Transmembrane helix</keyword>
<dbReference type="EnsemblProtists" id="EOD37198">
    <property type="protein sequence ID" value="EOD37198"/>
    <property type="gene ID" value="EMIHUDRAFT_77918"/>
</dbReference>
<proteinExistence type="predicted"/>
<evidence type="ECO:0000313" key="10">
    <source>
        <dbReference type="Proteomes" id="UP000013827"/>
    </source>
</evidence>
<dbReference type="RefSeq" id="XP_005789627.1">
    <property type="nucleotide sequence ID" value="XM_005789570.1"/>
</dbReference>
<feature type="transmembrane region" description="Helical" evidence="7">
    <location>
        <begin position="80"/>
        <end position="103"/>
    </location>
</feature>
<dbReference type="KEGG" id="ehx:EMIHUDRAFT_77918"/>
<evidence type="ECO:0000256" key="7">
    <source>
        <dbReference type="SAM" id="Phobius"/>
    </source>
</evidence>
<evidence type="ECO:0000256" key="6">
    <source>
        <dbReference type="SAM" id="MobiDB-lite"/>
    </source>
</evidence>
<evidence type="ECO:0000259" key="8">
    <source>
        <dbReference type="Pfam" id="PF09335"/>
    </source>
</evidence>
<protein>
    <recommendedName>
        <fullName evidence="8">VTT domain-containing protein</fullName>
    </recommendedName>
</protein>
<evidence type="ECO:0000256" key="3">
    <source>
        <dbReference type="ARBA" id="ARBA00022692"/>
    </source>
</evidence>